<proteinExistence type="predicted"/>
<comment type="caution">
    <text evidence="2">The sequence shown here is derived from an EMBL/GenBank/DDBJ whole genome shotgun (WGS) entry which is preliminary data.</text>
</comment>
<name>A0ABD6BQ62_9EURY</name>
<sequence length="51" mass="5379">MSPIGSRNGGGTGTKLYECVDCLQHHTSEDRLAVCPDCGGTVENLTKARAE</sequence>
<evidence type="ECO:0000313" key="3">
    <source>
        <dbReference type="Proteomes" id="UP001597139"/>
    </source>
</evidence>
<dbReference type="Proteomes" id="UP001597139">
    <property type="component" value="Unassembled WGS sequence"/>
</dbReference>
<dbReference type="NCBIfam" id="NF033497">
    <property type="entry name" value="rubre_like_arch"/>
    <property type="match status" value="1"/>
</dbReference>
<feature type="domain" description="DUF7129" evidence="1">
    <location>
        <begin position="14"/>
        <end position="48"/>
    </location>
</feature>
<evidence type="ECO:0000259" key="1">
    <source>
        <dbReference type="Pfam" id="PF23455"/>
    </source>
</evidence>
<dbReference type="Pfam" id="PF23455">
    <property type="entry name" value="DUF7129"/>
    <property type="match status" value="1"/>
</dbReference>
<protein>
    <submittedName>
        <fullName evidence="2">Rubrerythrin-like domain-containing protein</fullName>
    </submittedName>
</protein>
<dbReference type="InterPro" id="IPR055553">
    <property type="entry name" value="DUF7129"/>
</dbReference>
<reference evidence="2 3" key="1">
    <citation type="journal article" date="2019" name="Int. J. Syst. Evol. Microbiol.">
        <title>The Global Catalogue of Microorganisms (GCM) 10K type strain sequencing project: providing services to taxonomists for standard genome sequencing and annotation.</title>
        <authorList>
            <consortium name="The Broad Institute Genomics Platform"/>
            <consortium name="The Broad Institute Genome Sequencing Center for Infectious Disease"/>
            <person name="Wu L."/>
            <person name="Ma J."/>
        </authorList>
    </citation>
    <scope>NUCLEOTIDE SEQUENCE [LARGE SCALE GENOMIC DNA]</scope>
    <source>
        <strain evidence="2 3">CGMCC 1.12859</strain>
    </source>
</reference>
<dbReference type="RefSeq" id="WP_345781115.1">
    <property type="nucleotide sequence ID" value="NZ_JANHGR010000001.1"/>
</dbReference>
<dbReference type="AlphaFoldDB" id="A0ABD6BQ62"/>
<gene>
    <name evidence="2" type="ORF">ACFSAU_04430</name>
</gene>
<evidence type="ECO:0000313" key="2">
    <source>
        <dbReference type="EMBL" id="MFD1566730.1"/>
    </source>
</evidence>
<keyword evidence="3" id="KW-1185">Reference proteome</keyword>
<accession>A0ABD6BQ62</accession>
<dbReference type="EMBL" id="JBHUCZ010000001">
    <property type="protein sequence ID" value="MFD1566730.1"/>
    <property type="molecule type" value="Genomic_DNA"/>
</dbReference>
<organism evidence="2 3">
    <name type="scientific">Halolamina litorea</name>
    <dbReference type="NCBI Taxonomy" id="1515593"/>
    <lineage>
        <taxon>Archaea</taxon>
        <taxon>Methanobacteriati</taxon>
        <taxon>Methanobacteriota</taxon>
        <taxon>Stenosarchaea group</taxon>
        <taxon>Halobacteria</taxon>
        <taxon>Halobacteriales</taxon>
        <taxon>Haloferacaceae</taxon>
    </lineage>
</organism>